<dbReference type="SMART" id="SM00326">
    <property type="entry name" value="SH3"/>
    <property type="match status" value="2"/>
</dbReference>
<dbReference type="InterPro" id="IPR036028">
    <property type="entry name" value="SH3-like_dom_sf"/>
</dbReference>
<accession>A0AAN7DIW7</accession>
<comment type="caution">
    <text evidence="7">The sequence shown here is derived from an EMBL/GenBank/DDBJ whole genome shotgun (WGS) entry which is preliminary data.</text>
</comment>
<feature type="domain" description="SH3" evidence="5">
    <location>
        <begin position="135"/>
        <end position="197"/>
    </location>
</feature>
<dbReference type="Gene3D" id="3.10.20.90">
    <property type="entry name" value="Phosphatidylinositol 3-kinase Catalytic Subunit, Chain A, domain 1"/>
    <property type="match status" value="1"/>
</dbReference>
<sequence>MFLSTKERASKSLRRLTKAKISTPVAQVNTLELPKKIIKALYDYQAKAPHEISFKKGDFFHVTGRENDVDWFEACNPASNLKGIVPVPYFQIIDKTERSLPVNRPTSSSTASSTLTSELDSGFSDMSIHGHNKKKHQIYGVVMFDFKAERPDELEAQAGEAIVVIAQSNHEWFVAKPIGRLGGPGLIPVSFVQVRDALTGELIDPSEQNSTHLPGVDDWKKMTQSYEASSIPLGVFENRLTISGSKHVSAGTVTASRASESSSESAQFDIVTYTSIDSYILEGDRYWFVVYARVNQNCHRILYRLYEDFYDFQINLLQSYPVEAGKADRDRILPFMPGPLTYVDEAITAERQVDLNQYCKDLLNLPRYLSESEIVQKQLFGIHEGDIELDYDPRVGNVKGNLTPEQPTTTTNNSMSRTPSVQPTSTLSHPPVATQSNATTTSNVAQQQIKIKIVHKDDMFAMKVPADCSLDYLKSKVYERIGANVTLEYRSEASDNNEPLESELDMEEAFVQAIQRGKLTVTAIPNASN</sequence>
<dbReference type="InterPro" id="IPR035548">
    <property type="entry name" value="Bem1/Scd2_SH3_1"/>
</dbReference>
<reference evidence="7 8" key="1">
    <citation type="submission" date="2022-11" db="EMBL/GenBank/DDBJ databases">
        <title>Mucor velutinosus strain NIH1002 WGS.</title>
        <authorList>
            <person name="Subramanian P."/>
            <person name="Mullikin J.C."/>
            <person name="Segre J.A."/>
            <person name="Zelazny A.M."/>
        </authorList>
    </citation>
    <scope>NUCLEOTIDE SEQUENCE [LARGE SCALE GENOMIC DNA]</scope>
    <source>
        <strain evidence="7 8">NIH1002</strain>
    </source>
</reference>
<evidence type="ECO:0000259" key="6">
    <source>
        <dbReference type="PROSITE" id="PS50195"/>
    </source>
</evidence>
<dbReference type="SMART" id="SM00666">
    <property type="entry name" value="PB1"/>
    <property type="match status" value="1"/>
</dbReference>
<dbReference type="GO" id="GO:0005737">
    <property type="term" value="C:cytoplasm"/>
    <property type="evidence" value="ECO:0007669"/>
    <property type="project" value="TreeGrafter"/>
</dbReference>
<proteinExistence type="predicted"/>
<dbReference type="InterPro" id="IPR051228">
    <property type="entry name" value="NADPH_Oxidase/PX-Domain"/>
</dbReference>
<dbReference type="InterPro" id="IPR036871">
    <property type="entry name" value="PX_dom_sf"/>
</dbReference>
<protein>
    <submittedName>
        <fullName evidence="7">Uncharacterized protein</fullName>
    </submittedName>
</protein>
<evidence type="ECO:0000256" key="2">
    <source>
        <dbReference type="ARBA" id="ARBA00022737"/>
    </source>
</evidence>
<dbReference type="InterPro" id="IPR001452">
    <property type="entry name" value="SH3_domain"/>
</dbReference>
<dbReference type="SUPFAM" id="SSF64268">
    <property type="entry name" value="PX domain"/>
    <property type="match status" value="1"/>
</dbReference>
<dbReference type="Proteomes" id="UP001304243">
    <property type="component" value="Unassembled WGS sequence"/>
</dbReference>
<dbReference type="PROSITE" id="PS50195">
    <property type="entry name" value="PX"/>
    <property type="match status" value="1"/>
</dbReference>
<keyword evidence="8" id="KW-1185">Reference proteome</keyword>
<dbReference type="SUPFAM" id="SSF54277">
    <property type="entry name" value="CAD &amp; PB1 domains"/>
    <property type="match status" value="1"/>
</dbReference>
<dbReference type="CDD" id="cd11878">
    <property type="entry name" value="SH3_Bem1p_1"/>
    <property type="match status" value="1"/>
</dbReference>
<dbReference type="InterPro" id="IPR000270">
    <property type="entry name" value="PB1_dom"/>
</dbReference>
<name>A0AAN7DIW7_9FUNG</name>
<dbReference type="CDD" id="cd11879">
    <property type="entry name" value="SH3_Bem1p_2"/>
    <property type="match status" value="1"/>
</dbReference>
<dbReference type="PRINTS" id="PR00452">
    <property type="entry name" value="SH3DOMAIN"/>
</dbReference>
<feature type="domain" description="PX" evidence="6">
    <location>
        <begin position="266"/>
        <end position="386"/>
    </location>
</feature>
<feature type="domain" description="SH3" evidence="5">
    <location>
        <begin position="33"/>
        <end position="95"/>
    </location>
</feature>
<keyword evidence="1 3" id="KW-0728">SH3 domain</keyword>
<dbReference type="CDD" id="cd06890">
    <property type="entry name" value="PX_Bem1p"/>
    <property type="match status" value="1"/>
</dbReference>
<evidence type="ECO:0000259" key="5">
    <source>
        <dbReference type="PROSITE" id="PS50002"/>
    </source>
</evidence>
<dbReference type="EMBL" id="JASEJX010000013">
    <property type="protein sequence ID" value="KAK4517857.1"/>
    <property type="molecule type" value="Genomic_DNA"/>
</dbReference>
<dbReference type="InterPro" id="IPR035550">
    <property type="entry name" value="Bem1/Scd2_PX"/>
</dbReference>
<gene>
    <name evidence="7" type="ORF">ATC70_001205</name>
</gene>
<dbReference type="GeneID" id="89944907"/>
<organism evidence="7 8">
    <name type="scientific">Mucor velutinosus</name>
    <dbReference type="NCBI Taxonomy" id="708070"/>
    <lineage>
        <taxon>Eukaryota</taxon>
        <taxon>Fungi</taxon>
        <taxon>Fungi incertae sedis</taxon>
        <taxon>Mucoromycota</taxon>
        <taxon>Mucoromycotina</taxon>
        <taxon>Mucoromycetes</taxon>
        <taxon>Mucorales</taxon>
        <taxon>Mucorineae</taxon>
        <taxon>Mucoraceae</taxon>
        <taxon>Mucor</taxon>
    </lineage>
</organism>
<dbReference type="Gene3D" id="3.30.1520.10">
    <property type="entry name" value="Phox-like domain"/>
    <property type="match status" value="1"/>
</dbReference>
<dbReference type="AlphaFoldDB" id="A0AAN7DIW7"/>
<keyword evidence="2" id="KW-0677">Repeat</keyword>
<dbReference type="PANTHER" id="PTHR15706">
    <property type="entry name" value="SH3 MULTIPLE DOMAIN"/>
    <property type="match status" value="1"/>
</dbReference>
<dbReference type="Pfam" id="PF00018">
    <property type="entry name" value="SH3_1"/>
    <property type="match status" value="2"/>
</dbReference>
<evidence type="ECO:0000256" key="1">
    <source>
        <dbReference type="ARBA" id="ARBA00022443"/>
    </source>
</evidence>
<dbReference type="GO" id="GO:0035091">
    <property type="term" value="F:phosphatidylinositol binding"/>
    <property type="evidence" value="ECO:0007669"/>
    <property type="project" value="InterPro"/>
</dbReference>
<dbReference type="Gene3D" id="2.30.30.40">
    <property type="entry name" value="SH3 Domains"/>
    <property type="match status" value="2"/>
</dbReference>
<evidence type="ECO:0000256" key="4">
    <source>
        <dbReference type="SAM" id="MobiDB-lite"/>
    </source>
</evidence>
<feature type="region of interest" description="Disordered" evidence="4">
    <location>
        <begin position="399"/>
        <end position="441"/>
    </location>
</feature>
<dbReference type="PROSITE" id="PS50002">
    <property type="entry name" value="SH3"/>
    <property type="match status" value="2"/>
</dbReference>
<feature type="compositionally biased region" description="Polar residues" evidence="4">
    <location>
        <begin position="403"/>
        <end position="441"/>
    </location>
</feature>
<dbReference type="SMART" id="SM00312">
    <property type="entry name" value="PX"/>
    <property type="match status" value="1"/>
</dbReference>
<dbReference type="SUPFAM" id="SSF50044">
    <property type="entry name" value="SH3-domain"/>
    <property type="match status" value="2"/>
</dbReference>
<evidence type="ECO:0000256" key="3">
    <source>
        <dbReference type="PROSITE-ProRule" id="PRU00192"/>
    </source>
</evidence>
<dbReference type="InterPro" id="IPR001683">
    <property type="entry name" value="PX_dom"/>
</dbReference>
<dbReference type="PANTHER" id="PTHR15706:SF2">
    <property type="entry name" value="SH3 AND PX DOMAIN-CONTAINING PROTEIN 2A"/>
    <property type="match status" value="1"/>
</dbReference>
<dbReference type="InterPro" id="IPR035549">
    <property type="entry name" value="Bem1/Scd2_SH3_2"/>
</dbReference>
<evidence type="ECO:0000313" key="7">
    <source>
        <dbReference type="EMBL" id="KAK4517857.1"/>
    </source>
</evidence>
<dbReference type="Pfam" id="PF00787">
    <property type="entry name" value="PX"/>
    <property type="match status" value="1"/>
</dbReference>
<evidence type="ECO:0000313" key="8">
    <source>
        <dbReference type="Proteomes" id="UP001304243"/>
    </source>
</evidence>
<dbReference type="RefSeq" id="XP_064684523.1">
    <property type="nucleotide sequence ID" value="XM_064820603.1"/>
</dbReference>